<dbReference type="EMBL" id="CAJVRL010000103">
    <property type="protein sequence ID" value="CAG8961175.1"/>
    <property type="molecule type" value="Genomic_DNA"/>
</dbReference>
<protein>
    <submittedName>
        <fullName evidence="1">Uncharacterized protein</fullName>
    </submittedName>
</protein>
<name>A0A9N9PZ86_9HELO</name>
<evidence type="ECO:0000313" key="1">
    <source>
        <dbReference type="EMBL" id="CAG8961175.1"/>
    </source>
</evidence>
<accession>A0A9N9PZ86</accession>
<dbReference type="OrthoDB" id="5424209at2759"/>
<gene>
    <name evidence="1" type="ORF">HYFRA_00002718</name>
</gene>
<organism evidence="1 2">
    <name type="scientific">Hymenoscyphus fraxineus</name>
    <dbReference type="NCBI Taxonomy" id="746836"/>
    <lineage>
        <taxon>Eukaryota</taxon>
        <taxon>Fungi</taxon>
        <taxon>Dikarya</taxon>
        <taxon>Ascomycota</taxon>
        <taxon>Pezizomycotina</taxon>
        <taxon>Leotiomycetes</taxon>
        <taxon>Helotiales</taxon>
        <taxon>Helotiaceae</taxon>
        <taxon>Hymenoscyphus</taxon>
    </lineage>
</organism>
<proteinExistence type="predicted"/>
<keyword evidence="2" id="KW-1185">Reference proteome</keyword>
<dbReference type="AlphaFoldDB" id="A0A9N9PZ86"/>
<sequence length="256" mass="29052">MGIKIITRKFAPRGGSFKEYDTFSGMCSVEYFHAAKEQFRIAPGNETVRAWPFETKECSLGSKQLIESIRDDYIELLAICNISHDGSFVANICSKGHSDTEDILVILTRDVDTDMWQYAANNIKKLLDNTISERNSALRITVEIRNPMKMYRDSTIDVQPDPRAYEACKNINDISSQFYHLIPGFNSLSFEMRGPRKEDDDPRWPTAAVPTMMISVQDGTHYNWALVEEQIRVVVGDIATDLEVEVHLEICAGDSK</sequence>
<evidence type="ECO:0000313" key="2">
    <source>
        <dbReference type="Proteomes" id="UP000696280"/>
    </source>
</evidence>
<dbReference type="Proteomes" id="UP000696280">
    <property type="component" value="Unassembled WGS sequence"/>
</dbReference>
<comment type="caution">
    <text evidence="1">The sequence shown here is derived from an EMBL/GenBank/DDBJ whole genome shotgun (WGS) entry which is preliminary data.</text>
</comment>
<reference evidence="1" key="1">
    <citation type="submission" date="2021-07" db="EMBL/GenBank/DDBJ databases">
        <authorList>
            <person name="Durling M."/>
        </authorList>
    </citation>
    <scope>NUCLEOTIDE SEQUENCE</scope>
</reference>